<feature type="compositionally biased region" description="Basic and acidic residues" evidence="5">
    <location>
        <begin position="31"/>
        <end position="61"/>
    </location>
</feature>
<dbReference type="InterPro" id="IPR036259">
    <property type="entry name" value="MFS_trans_sf"/>
</dbReference>
<comment type="subcellular location">
    <subcellularLocation>
        <location evidence="1">Membrane</location>
        <topology evidence="1">Multi-pass membrane protein</topology>
    </subcellularLocation>
</comment>
<keyword evidence="4 6" id="KW-0472">Membrane</keyword>
<proteinExistence type="predicted"/>
<feature type="transmembrane region" description="Helical" evidence="6">
    <location>
        <begin position="509"/>
        <end position="527"/>
    </location>
</feature>
<feature type="transmembrane region" description="Helical" evidence="6">
    <location>
        <begin position="255"/>
        <end position="275"/>
    </location>
</feature>
<dbReference type="InterPro" id="IPR011701">
    <property type="entry name" value="MFS"/>
</dbReference>
<dbReference type="GO" id="GO:0005886">
    <property type="term" value="C:plasma membrane"/>
    <property type="evidence" value="ECO:0007669"/>
    <property type="project" value="TreeGrafter"/>
</dbReference>
<evidence type="ECO:0000256" key="2">
    <source>
        <dbReference type="ARBA" id="ARBA00022692"/>
    </source>
</evidence>
<dbReference type="GO" id="GO:1990961">
    <property type="term" value="P:xenobiotic detoxification by transmembrane export across the plasma membrane"/>
    <property type="evidence" value="ECO:0007669"/>
    <property type="project" value="TreeGrafter"/>
</dbReference>
<feature type="transmembrane region" description="Helical" evidence="6">
    <location>
        <begin position="412"/>
        <end position="433"/>
    </location>
</feature>
<feature type="domain" description="Major facilitator superfamily (MFS) profile" evidence="7">
    <location>
        <begin position="99"/>
        <end position="541"/>
    </location>
</feature>
<evidence type="ECO:0000256" key="1">
    <source>
        <dbReference type="ARBA" id="ARBA00004141"/>
    </source>
</evidence>
<organism evidence="8 9">
    <name type="scientific">Cytospora mali</name>
    <name type="common">Apple Valsa canker fungus</name>
    <name type="synonym">Valsa mali</name>
    <dbReference type="NCBI Taxonomy" id="578113"/>
    <lineage>
        <taxon>Eukaryota</taxon>
        <taxon>Fungi</taxon>
        <taxon>Dikarya</taxon>
        <taxon>Ascomycota</taxon>
        <taxon>Pezizomycotina</taxon>
        <taxon>Sordariomycetes</taxon>
        <taxon>Sordariomycetidae</taxon>
        <taxon>Diaporthales</taxon>
        <taxon>Cytosporaceae</taxon>
        <taxon>Cytospora</taxon>
    </lineage>
</organism>
<feature type="transmembrane region" description="Helical" evidence="6">
    <location>
        <begin position="325"/>
        <end position="351"/>
    </location>
</feature>
<dbReference type="EMBL" id="KN714777">
    <property type="protein sequence ID" value="KUI61460.1"/>
    <property type="molecule type" value="Genomic_DNA"/>
</dbReference>
<dbReference type="AlphaFoldDB" id="A0A194VBU1"/>
<feature type="transmembrane region" description="Helical" evidence="6">
    <location>
        <begin position="97"/>
        <end position="117"/>
    </location>
</feature>
<feature type="transmembrane region" description="Helical" evidence="6">
    <location>
        <begin position="137"/>
        <end position="154"/>
    </location>
</feature>
<keyword evidence="2 6" id="KW-0812">Transmembrane</keyword>
<feature type="transmembrane region" description="Helical" evidence="6">
    <location>
        <begin position="166"/>
        <end position="185"/>
    </location>
</feature>
<dbReference type="Proteomes" id="UP000078576">
    <property type="component" value="Unassembled WGS sequence"/>
</dbReference>
<feature type="region of interest" description="Disordered" evidence="5">
    <location>
        <begin position="31"/>
        <end position="70"/>
    </location>
</feature>
<dbReference type="Pfam" id="PF07690">
    <property type="entry name" value="MFS_1"/>
    <property type="match status" value="1"/>
</dbReference>
<evidence type="ECO:0000256" key="6">
    <source>
        <dbReference type="SAM" id="Phobius"/>
    </source>
</evidence>
<evidence type="ECO:0000313" key="9">
    <source>
        <dbReference type="Proteomes" id="UP000078576"/>
    </source>
</evidence>
<dbReference type="CDD" id="cd17323">
    <property type="entry name" value="MFS_Tpo1_MDR_like"/>
    <property type="match status" value="1"/>
</dbReference>
<evidence type="ECO:0000313" key="8">
    <source>
        <dbReference type="EMBL" id="KUI61460.1"/>
    </source>
</evidence>
<sequence length="541" mass="59846">MADLFRDASFGGLWRAVLGRHGFTYADEREGFQLPSRKDESTEPSGERDDSSAEDLEKQDEGSDSPVGSVDKAVDNVDWYGPDDPDNPQNWSFRKKAFVFVQIVLLTFCVYVGSSIITPAETKLREIYGISTQKAALSLSIYVLGYGCGPLFFSPLSEIPRLGRNIPYLTSFLLFIIITIPLATINSFPGFVILRFFQGFVGGPVLATGGATATDMFSFIKVPYAMAAWTAGAFAGPALGPLLAGFAVTYSTWRWSLYEMLIISVFTFAFLFFCLPETNGDTILLHRARRLRKLMGDINLRAQSERKQGELHLIQAIKRSLTTPFMVTFLDPSVAFMHLYCALTYAIYYSYFESFPLVYQGIYGFSLGIMGVAFVALMVACFLGAIIYCSLVWFIYEPYTMKNGIGLPETRLVPGIFAGITAPIGIFIFGWTARSDIHWIVPTIGVVIYSASQFMLIAVIFIYLPISYPRYAASIFAGNTFLRSALACGAIHFAQPLFNNLGIGKGCSVLGGLTAGCFLGFTAFWHFGPKLRARSRFAETY</sequence>
<evidence type="ECO:0000256" key="5">
    <source>
        <dbReference type="SAM" id="MobiDB-lite"/>
    </source>
</evidence>
<feature type="transmembrane region" description="Helical" evidence="6">
    <location>
        <begin position="439"/>
        <end position="464"/>
    </location>
</feature>
<name>A0A194VBU1_CYTMA</name>
<feature type="transmembrane region" description="Helical" evidence="6">
    <location>
        <begin position="471"/>
        <end position="494"/>
    </location>
</feature>
<gene>
    <name evidence="8" type="ORF">VP1G_08624</name>
</gene>
<evidence type="ECO:0000256" key="3">
    <source>
        <dbReference type="ARBA" id="ARBA00022989"/>
    </source>
</evidence>
<dbReference type="STRING" id="694573.A0A194VBU1"/>
<protein>
    <submittedName>
        <fullName evidence="8">Cycloheximide resistance protein</fullName>
    </submittedName>
</protein>
<feature type="transmembrane region" description="Helical" evidence="6">
    <location>
        <begin position="363"/>
        <end position="396"/>
    </location>
</feature>
<reference evidence="9" key="1">
    <citation type="submission" date="2014-12" db="EMBL/GenBank/DDBJ databases">
        <title>Genome Sequence of Valsa Canker Pathogens Uncovers a Specific Adaption of Colonization on Woody Bark.</title>
        <authorList>
            <person name="Yin Z."/>
            <person name="Liu H."/>
            <person name="Gao X."/>
            <person name="Li Z."/>
            <person name="Song N."/>
            <person name="Ke X."/>
            <person name="Dai Q."/>
            <person name="Wu Y."/>
            <person name="Sun Y."/>
            <person name="Xu J.-R."/>
            <person name="Kang Z.K."/>
            <person name="Wang L."/>
            <person name="Huang L."/>
        </authorList>
    </citation>
    <scope>NUCLEOTIDE SEQUENCE [LARGE SCALE GENOMIC DNA]</scope>
    <source>
        <strain evidence="9">SXYL134</strain>
    </source>
</reference>
<dbReference type="PANTHER" id="PTHR23502">
    <property type="entry name" value="MAJOR FACILITATOR SUPERFAMILY"/>
    <property type="match status" value="1"/>
</dbReference>
<dbReference type="OrthoDB" id="3357846at2759"/>
<keyword evidence="9" id="KW-1185">Reference proteome</keyword>
<dbReference type="PROSITE" id="PS50850">
    <property type="entry name" value="MFS"/>
    <property type="match status" value="1"/>
</dbReference>
<keyword evidence="3 6" id="KW-1133">Transmembrane helix</keyword>
<evidence type="ECO:0000256" key="4">
    <source>
        <dbReference type="ARBA" id="ARBA00023136"/>
    </source>
</evidence>
<dbReference type="PANTHER" id="PTHR23502:SF23">
    <property type="entry name" value="FLUCONAZOLE RESISTANCE PROTEIN 1"/>
    <property type="match status" value="1"/>
</dbReference>
<dbReference type="GO" id="GO:0015244">
    <property type="term" value="F:fluconazole transmembrane transporter activity"/>
    <property type="evidence" value="ECO:0007669"/>
    <property type="project" value="TreeGrafter"/>
</dbReference>
<accession>A0A194VBU1</accession>
<feature type="transmembrane region" description="Helical" evidence="6">
    <location>
        <begin position="224"/>
        <end position="249"/>
    </location>
</feature>
<dbReference type="Gene3D" id="1.20.1250.20">
    <property type="entry name" value="MFS general substrate transporter like domains"/>
    <property type="match status" value="1"/>
</dbReference>
<dbReference type="InterPro" id="IPR020846">
    <property type="entry name" value="MFS_dom"/>
</dbReference>
<dbReference type="SUPFAM" id="SSF103473">
    <property type="entry name" value="MFS general substrate transporter"/>
    <property type="match status" value="1"/>
</dbReference>
<evidence type="ECO:0000259" key="7">
    <source>
        <dbReference type="PROSITE" id="PS50850"/>
    </source>
</evidence>